<dbReference type="GO" id="GO:0016747">
    <property type="term" value="F:acyltransferase activity, transferring groups other than amino-acyl groups"/>
    <property type="evidence" value="ECO:0007669"/>
    <property type="project" value="InterPro"/>
</dbReference>
<name>A0A6J4JDJ7_9ACTN</name>
<accession>A0A6J4JDJ7</accession>
<evidence type="ECO:0000313" key="2">
    <source>
        <dbReference type="EMBL" id="CAA9273445.1"/>
    </source>
</evidence>
<dbReference type="InterPro" id="IPR016181">
    <property type="entry name" value="Acyl_CoA_acyltransferase"/>
</dbReference>
<protein>
    <recommendedName>
        <fullName evidence="1">N-acetyltransferase domain-containing protein</fullName>
    </recommendedName>
</protein>
<dbReference type="CDD" id="cd04301">
    <property type="entry name" value="NAT_SF"/>
    <property type="match status" value="1"/>
</dbReference>
<dbReference type="PROSITE" id="PS51186">
    <property type="entry name" value="GNAT"/>
    <property type="match status" value="1"/>
</dbReference>
<dbReference type="InterPro" id="IPR000182">
    <property type="entry name" value="GNAT_dom"/>
</dbReference>
<dbReference type="PANTHER" id="PTHR43138:SF1">
    <property type="entry name" value="N-ACETYLTRANSFERASE ACA1"/>
    <property type="match status" value="1"/>
</dbReference>
<proteinExistence type="predicted"/>
<sequence length="166" mass="17627">MLIRDASAEDWPAIWSFLRVVIATGETLCWERDEAEEVVRAGWLRTPPGRTVVAVDAGGRVVGAAERHPNQRGPGAHVANAGFVVDPACGGRGIGRSLGRHVLRAAAAEGYRAMQFNAVVETNTGAVALWRSLGFAVVGTVPAAFNHPVHGPVGLHIMHRSLEGVR</sequence>
<dbReference type="EMBL" id="CADCTP010000279">
    <property type="protein sequence ID" value="CAA9273445.1"/>
    <property type="molecule type" value="Genomic_DNA"/>
</dbReference>
<evidence type="ECO:0000259" key="1">
    <source>
        <dbReference type="PROSITE" id="PS51186"/>
    </source>
</evidence>
<feature type="domain" description="N-acetyltransferase" evidence="1">
    <location>
        <begin position="1"/>
        <end position="163"/>
    </location>
</feature>
<dbReference type="InterPro" id="IPR052742">
    <property type="entry name" value="Mito_N-acetyltransferase"/>
</dbReference>
<dbReference type="AlphaFoldDB" id="A0A6J4JDJ7"/>
<gene>
    <name evidence="2" type="ORF">AVDCRST_MAG41-3045</name>
</gene>
<dbReference type="Pfam" id="PF00583">
    <property type="entry name" value="Acetyltransf_1"/>
    <property type="match status" value="1"/>
</dbReference>
<dbReference type="SUPFAM" id="SSF55729">
    <property type="entry name" value="Acyl-CoA N-acyltransferases (Nat)"/>
    <property type="match status" value="1"/>
</dbReference>
<dbReference type="Gene3D" id="3.40.630.30">
    <property type="match status" value="1"/>
</dbReference>
<organism evidence="2">
    <name type="scientific">uncultured Mycobacteriales bacterium</name>
    <dbReference type="NCBI Taxonomy" id="581187"/>
    <lineage>
        <taxon>Bacteria</taxon>
        <taxon>Bacillati</taxon>
        <taxon>Actinomycetota</taxon>
        <taxon>Actinomycetes</taxon>
        <taxon>Mycobacteriales</taxon>
        <taxon>environmental samples</taxon>
    </lineage>
</organism>
<reference evidence="2" key="1">
    <citation type="submission" date="2020-02" db="EMBL/GenBank/DDBJ databases">
        <authorList>
            <person name="Meier V. D."/>
        </authorList>
    </citation>
    <scope>NUCLEOTIDE SEQUENCE</scope>
    <source>
        <strain evidence="2">AVDCRST_MAG41</strain>
    </source>
</reference>
<dbReference type="PANTHER" id="PTHR43138">
    <property type="entry name" value="ACETYLTRANSFERASE, GNAT FAMILY"/>
    <property type="match status" value="1"/>
</dbReference>